<dbReference type="EMBL" id="JBHUJC010000025">
    <property type="protein sequence ID" value="MFD2276563.1"/>
    <property type="molecule type" value="Genomic_DNA"/>
</dbReference>
<dbReference type="InterPro" id="IPR023459">
    <property type="entry name" value="Tscrpt_elong_fac_GreA/B_fam"/>
</dbReference>
<name>A0ABW5E226_9BACT</name>
<keyword evidence="1" id="KW-0805">Transcription regulation</keyword>
<dbReference type="SUPFAM" id="SSF54534">
    <property type="entry name" value="FKBP-like"/>
    <property type="match status" value="1"/>
</dbReference>
<feature type="domain" description="Transcription elongation factor GreA/GreB C-terminal" evidence="3">
    <location>
        <begin position="534"/>
        <end position="602"/>
    </location>
</feature>
<dbReference type="SUPFAM" id="SSF46557">
    <property type="entry name" value="GreA transcript cleavage protein, N-terminal domain"/>
    <property type="match status" value="1"/>
</dbReference>
<dbReference type="PANTHER" id="PTHR30437">
    <property type="entry name" value="TRANSCRIPTION ELONGATION FACTOR GREA"/>
    <property type="match status" value="1"/>
</dbReference>
<dbReference type="Gene3D" id="1.10.287.180">
    <property type="entry name" value="Transcription elongation factor, GreA/GreB, N-terminal domain"/>
    <property type="match status" value="1"/>
</dbReference>
<dbReference type="InterPro" id="IPR001437">
    <property type="entry name" value="Tscrpt_elong_fac_GreA/B_C"/>
</dbReference>
<evidence type="ECO:0000259" key="4">
    <source>
        <dbReference type="Pfam" id="PF03449"/>
    </source>
</evidence>
<protein>
    <submittedName>
        <fullName evidence="5">GreA/GreB family elongation factor</fullName>
    </submittedName>
</protein>
<dbReference type="Pfam" id="PF01272">
    <property type="entry name" value="GreA_GreB"/>
    <property type="match status" value="1"/>
</dbReference>
<feature type="domain" description="Transcription elongation factor GreA/GreB N-terminal" evidence="4">
    <location>
        <begin position="461"/>
        <end position="524"/>
    </location>
</feature>
<comment type="caution">
    <text evidence="5">The sequence shown here is derived from an EMBL/GenBank/DDBJ whole genome shotgun (WGS) entry which is preliminary data.</text>
</comment>
<dbReference type="Proteomes" id="UP001597297">
    <property type="component" value="Unassembled WGS sequence"/>
</dbReference>
<evidence type="ECO:0000256" key="2">
    <source>
        <dbReference type="ARBA" id="ARBA00023163"/>
    </source>
</evidence>
<proteinExistence type="predicted"/>
<keyword evidence="5" id="KW-0251">Elongation factor</keyword>
<dbReference type="Pfam" id="PF03449">
    <property type="entry name" value="GreA_GreB_N"/>
    <property type="match status" value="1"/>
</dbReference>
<dbReference type="InterPro" id="IPR036953">
    <property type="entry name" value="GreA/GreB_C_sf"/>
</dbReference>
<evidence type="ECO:0000313" key="5">
    <source>
        <dbReference type="EMBL" id="MFD2276563.1"/>
    </source>
</evidence>
<organism evidence="5 6">
    <name type="scientific">Rubritalea spongiae</name>
    <dbReference type="NCBI Taxonomy" id="430797"/>
    <lineage>
        <taxon>Bacteria</taxon>
        <taxon>Pseudomonadati</taxon>
        <taxon>Verrucomicrobiota</taxon>
        <taxon>Verrucomicrobiia</taxon>
        <taxon>Verrucomicrobiales</taxon>
        <taxon>Rubritaleaceae</taxon>
        <taxon>Rubritalea</taxon>
    </lineage>
</organism>
<sequence>MHPEVAPLVEAGRISEEIGTRLSQLAPGNYCLHKSWGAGKVLDWDIRGGKITINFEKNEDATMGLQLAISKTEQLDADHFRAQKLEAMDELRELASSDPVELVRRTLKSNGGTMKIDQLERELIGSVVPEENYKKWWDGAKKVLRESRAAIVPTKRTEPLVLRDENISPADSLLQDFEAARDFKAKARALEAIIKDFKHFKDNAEAQEAINKSIDESVRKGMKLHLGQALDLLVGRDELMAASDIIELDASALRVSDIIANEGTKIGEELGSLPAARQRMVFEAYPAAYGDAWVKELLAIFDTVGPRGLAEIAKLLIEESKSSELFEFLRKHIGGRTLGADSLLWVCRERKKSAEPVFDVEVGNAILSLLERDVMDDGPRKSSRLQSYFMEDRGLIADLLEGADNNEVRNFARKLHQSQIFPELDRKSLMARVIKANPQSQELVNSDGAEKKTDSVISSWDSIAKRKEDLEDLISNQIPQNREDIKIARSYGDLRENAEYHMAKDHQKVLMRRQADTEAALASVQGTDFSNVNTDEVNIGTVIAFEDADGNSVTYTVLGAWDSDTDNNVISYLSELGNSMLGLKVGDSVKVQNVEMKVTSIEAYNKG</sequence>
<dbReference type="PANTHER" id="PTHR30437:SF4">
    <property type="entry name" value="TRANSCRIPTION ELONGATION FACTOR GREA"/>
    <property type="match status" value="1"/>
</dbReference>
<evidence type="ECO:0000259" key="3">
    <source>
        <dbReference type="Pfam" id="PF01272"/>
    </source>
</evidence>
<keyword evidence="5" id="KW-0648">Protein biosynthesis</keyword>
<evidence type="ECO:0000256" key="1">
    <source>
        <dbReference type="ARBA" id="ARBA00023015"/>
    </source>
</evidence>
<keyword evidence="2" id="KW-0804">Transcription</keyword>
<reference evidence="6" key="1">
    <citation type="journal article" date="2019" name="Int. J. Syst. Evol. Microbiol.">
        <title>The Global Catalogue of Microorganisms (GCM) 10K type strain sequencing project: providing services to taxonomists for standard genome sequencing and annotation.</title>
        <authorList>
            <consortium name="The Broad Institute Genomics Platform"/>
            <consortium name="The Broad Institute Genome Sequencing Center for Infectious Disease"/>
            <person name="Wu L."/>
            <person name="Ma J."/>
        </authorList>
    </citation>
    <scope>NUCLEOTIDE SEQUENCE [LARGE SCALE GENOMIC DNA]</scope>
    <source>
        <strain evidence="6">JCM 16545</strain>
    </source>
</reference>
<dbReference type="InterPro" id="IPR022691">
    <property type="entry name" value="Tscrpt_elong_fac_GreA/B_N"/>
</dbReference>
<accession>A0ABW5E226</accession>
<evidence type="ECO:0000313" key="6">
    <source>
        <dbReference type="Proteomes" id="UP001597297"/>
    </source>
</evidence>
<dbReference type="GO" id="GO:0003746">
    <property type="term" value="F:translation elongation factor activity"/>
    <property type="evidence" value="ECO:0007669"/>
    <property type="project" value="UniProtKB-KW"/>
</dbReference>
<gene>
    <name evidence="5" type="ORF">ACFSQZ_08800</name>
</gene>
<dbReference type="Gene3D" id="3.10.50.30">
    <property type="entry name" value="Transcription elongation factor, GreA/GreB, C-terminal domain"/>
    <property type="match status" value="1"/>
</dbReference>
<dbReference type="InterPro" id="IPR036805">
    <property type="entry name" value="Tscrpt_elong_fac_GreA/B_N_sf"/>
</dbReference>
<keyword evidence="6" id="KW-1185">Reference proteome</keyword>
<dbReference type="RefSeq" id="WP_377092943.1">
    <property type="nucleotide sequence ID" value="NZ_JBHSJM010000001.1"/>
</dbReference>